<dbReference type="CDD" id="cd09079">
    <property type="entry name" value="RgfB-like"/>
    <property type="match status" value="1"/>
</dbReference>
<evidence type="ECO:0000313" key="3">
    <source>
        <dbReference type="EMBL" id="VTS12476.1"/>
    </source>
</evidence>
<dbReference type="Gene3D" id="3.60.10.10">
    <property type="entry name" value="Endonuclease/exonuclease/phosphatase"/>
    <property type="match status" value="1"/>
</dbReference>
<dbReference type="GO" id="GO:0004527">
    <property type="term" value="F:exonuclease activity"/>
    <property type="evidence" value="ECO:0007669"/>
    <property type="project" value="UniProtKB-KW"/>
</dbReference>
<evidence type="ECO:0000259" key="2">
    <source>
        <dbReference type="Pfam" id="PF03372"/>
    </source>
</evidence>
<dbReference type="InterPro" id="IPR036691">
    <property type="entry name" value="Endo/exonu/phosph_ase_sf"/>
</dbReference>
<dbReference type="RefSeq" id="WP_077323027.1">
    <property type="nucleotide sequence ID" value="NZ_CABEHT010000001.1"/>
</dbReference>
<feature type="domain" description="Endonuclease/exonuclease/phosphatase" evidence="2">
    <location>
        <begin position="23"/>
        <end position="262"/>
    </location>
</feature>
<accession>A0A4U9XHQ2</accession>
<dbReference type="InterPro" id="IPR051547">
    <property type="entry name" value="TDP2-like"/>
</dbReference>
<keyword evidence="3" id="KW-0269">Exonuclease</keyword>
<dbReference type="Proteomes" id="UP000394068">
    <property type="component" value="Unassembled WGS sequence"/>
</dbReference>
<dbReference type="InterPro" id="IPR005135">
    <property type="entry name" value="Endo/exonuclease/phosphatase"/>
</dbReference>
<dbReference type="GO" id="GO:0004519">
    <property type="term" value="F:endonuclease activity"/>
    <property type="evidence" value="ECO:0007669"/>
    <property type="project" value="UniProtKB-KW"/>
</dbReference>
<keyword evidence="1" id="KW-0378">Hydrolase</keyword>
<sequence>MAKWLTLNTHSWMEVNALKKLFDLAEHILAEKYDVICLQEVNQLIESDLATEDSFYQKIPGTPPLHKDNFALLLTNYLAKRGQPYYWSWAYNHIGYDIYKEGVAILSKQPMLVEGILVTAIDDEYDFHTRRVLLAKTEIDGREVALASVHLSWFGKGFEEEWSLLEQSLQNSDLPLVVMGDFNNPTDSKGYNLILRSSLGLRDSHKVAEIVFGDHSIVSDIDGWEGNKDSFKVDHAFMTQEFNISRSEITFEGGDAPVVSDHYGLSVETSWTNLD</sequence>
<dbReference type="PANTHER" id="PTHR15822:SF23">
    <property type="entry name" value="ENDONUCLEASE_EXONUCLEASE_PHOSPHATASE FAMILY PROTEIN"/>
    <property type="match status" value="1"/>
</dbReference>
<dbReference type="EMBL" id="CABEHT010000001">
    <property type="protein sequence ID" value="VTS12476.1"/>
    <property type="molecule type" value="Genomic_DNA"/>
</dbReference>
<protein>
    <submittedName>
        <fullName evidence="3">Endonuclease/exonuclease/phosphatase family protein</fullName>
    </submittedName>
</protein>
<dbReference type="SUPFAM" id="SSF56219">
    <property type="entry name" value="DNase I-like"/>
    <property type="match status" value="1"/>
</dbReference>
<organism evidence="3 4">
    <name type="scientific">Streptococcus pseudoporcinus</name>
    <dbReference type="NCBI Taxonomy" id="361101"/>
    <lineage>
        <taxon>Bacteria</taxon>
        <taxon>Bacillati</taxon>
        <taxon>Bacillota</taxon>
        <taxon>Bacilli</taxon>
        <taxon>Lactobacillales</taxon>
        <taxon>Streptococcaceae</taxon>
        <taxon>Streptococcus</taxon>
    </lineage>
</organism>
<dbReference type="AlphaFoldDB" id="A0A4U9XHQ2"/>
<evidence type="ECO:0000313" key="4">
    <source>
        <dbReference type="Proteomes" id="UP000394068"/>
    </source>
</evidence>
<evidence type="ECO:0000256" key="1">
    <source>
        <dbReference type="ARBA" id="ARBA00022801"/>
    </source>
</evidence>
<name>A0A4U9XHQ2_9STRE</name>
<proteinExistence type="predicted"/>
<dbReference type="Pfam" id="PF03372">
    <property type="entry name" value="Exo_endo_phos"/>
    <property type="match status" value="1"/>
</dbReference>
<keyword evidence="3" id="KW-0540">Nuclease</keyword>
<dbReference type="PANTHER" id="PTHR15822">
    <property type="entry name" value="TRAF AND TNF RECEPTOR-ASSOCIATED PROTEIN"/>
    <property type="match status" value="1"/>
</dbReference>
<reference evidence="3 4" key="1">
    <citation type="submission" date="2019-05" db="EMBL/GenBank/DDBJ databases">
        <authorList>
            <consortium name="Pathogen Informatics"/>
        </authorList>
    </citation>
    <scope>NUCLEOTIDE SEQUENCE [LARGE SCALE GENOMIC DNA]</scope>
    <source>
        <strain evidence="3 4">NCTC5386</strain>
    </source>
</reference>
<keyword evidence="3" id="KW-0255">Endonuclease</keyword>
<gene>
    <name evidence="3" type="ORF">NCTC5386_00288</name>
</gene>